<gene>
    <name evidence="1" type="ORF">MRB53_034980</name>
</gene>
<accession>A0ACC2K3C4</accession>
<protein>
    <submittedName>
        <fullName evidence="1">Uncharacterized protein</fullName>
    </submittedName>
</protein>
<organism evidence="1 2">
    <name type="scientific">Persea americana</name>
    <name type="common">Avocado</name>
    <dbReference type="NCBI Taxonomy" id="3435"/>
    <lineage>
        <taxon>Eukaryota</taxon>
        <taxon>Viridiplantae</taxon>
        <taxon>Streptophyta</taxon>
        <taxon>Embryophyta</taxon>
        <taxon>Tracheophyta</taxon>
        <taxon>Spermatophyta</taxon>
        <taxon>Magnoliopsida</taxon>
        <taxon>Magnoliidae</taxon>
        <taxon>Laurales</taxon>
        <taxon>Lauraceae</taxon>
        <taxon>Persea</taxon>
    </lineage>
</organism>
<dbReference type="EMBL" id="CM056820">
    <property type="protein sequence ID" value="KAJ8615608.1"/>
    <property type="molecule type" value="Genomic_DNA"/>
</dbReference>
<keyword evidence="2" id="KW-1185">Reference proteome</keyword>
<name>A0ACC2K3C4_PERAE</name>
<reference evidence="1 2" key="1">
    <citation type="journal article" date="2022" name="Hortic Res">
        <title>A haplotype resolved chromosomal level avocado genome allows analysis of novel avocado genes.</title>
        <authorList>
            <person name="Nath O."/>
            <person name="Fletcher S.J."/>
            <person name="Hayward A."/>
            <person name="Shaw L.M."/>
            <person name="Masouleh A.K."/>
            <person name="Furtado A."/>
            <person name="Henry R.J."/>
            <person name="Mitter N."/>
        </authorList>
    </citation>
    <scope>NUCLEOTIDE SEQUENCE [LARGE SCALE GENOMIC DNA]</scope>
    <source>
        <strain evidence="2">cv. Hass</strain>
    </source>
</reference>
<sequence>MAGIMGRRRARPGRGYRLGRRTANAESQLLRDVKMAPAKADPNNEDEFTLSRDLEGVRPLGRFWSDSREIGFMVRLEGMTWFGVFMLKHLRLSMAIVDIVAMDAVGCMGFALGRFFGVLTSEVEGRVLRYCFKSISESRSSWFGDIDHFLLEEDNIAKDNYDFLEDYFFGILLYSIDDQSREVYPRNEEILSPESEFIEEKEEEAKRIRTLFEARSAIADSGRRGGTAITSSHRCLPSPLLEKTGILPMDLSEFL</sequence>
<proteinExistence type="predicted"/>
<evidence type="ECO:0000313" key="2">
    <source>
        <dbReference type="Proteomes" id="UP001234297"/>
    </source>
</evidence>
<evidence type="ECO:0000313" key="1">
    <source>
        <dbReference type="EMBL" id="KAJ8615608.1"/>
    </source>
</evidence>
<comment type="caution">
    <text evidence="1">The sequence shown here is derived from an EMBL/GenBank/DDBJ whole genome shotgun (WGS) entry which is preliminary data.</text>
</comment>
<dbReference type="Proteomes" id="UP001234297">
    <property type="component" value="Chromosome 12"/>
</dbReference>